<name>A0A9P7V1C5_9AGAR</name>
<feature type="domain" description="Leucine zipper with capping helix" evidence="8">
    <location>
        <begin position="157"/>
        <end position="210"/>
    </location>
</feature>
<keyword evidence="3 6" id="KW-0175">Coiled coil</keyword>
<comment type="caution">
    <text evidence="9">The sequence shown here is derived from an EMBL/GenBank/DDBJ whole genome shotgun (WGS) entry which is preliminary data.</text>
</comment>
<keyword evidence="4 5" id="KW-0539">Nucleus</keyword>
<dbReference type="Pfam" id="PF18517">
    <property type="entry name" value="LZ3wCH"/>
    <property type="match status" value="1"/>
</dbReference>
<evidence type="ECO:0000256" key="1">
    <source>
        <dbReference type="ARBA" id="ARBA00004123"/>
    </source>
</evidence>
<accession>A0A9P7V1C5</accession>
<evidence type="ECO:0000256" key="6">
    <source>
        <dbReference type="SAM" id="Coils"/>
    </source>
</evidence>
<evidence type="ECO:0000259" key="7">
    <source>
        <dbReference type="Pfam" id="PF03962"/>
    </source>
</evidence>
<dbReference type="InterPro" id="IPR005647">
    <property type="entry name" value="Mnd1"/>
</dbReference>
<dbReference type="GO" id="GO:0003690">
    <property type="term" value="F:double-stranded DNA binding"/>
    <property type="evidence" value="ECO:0007669"/>
    <property type="project" value="InterPro"/>
</dbReference>
<dbReference type="GeneID" id="66069534"/>
<proteinExistence type="inferred from homology"/>
<dbReference type="InterPro" id="IPR040661">
    <property type="entry name" value="LZ3wCH"/>
</dbReference>
<evidence type="ECO:0000259" key="8">
    <source>
        <dbReference type="Pfam" id="PF18517"/>
    </source>
</evidence>
<dbReference type="EMBL" id="CM032181">
    <property type="protein sequence ID" value="KAG7098514.1"/>
    <property type="molecule type" value="Genomic_DNA"/>
</dbReference>
<dbReference type="Proteomes" id="UP001049176">
    <property type="component" value="Chromosome 1"/>
</dbReference>
<protein>
    <recommendedName>
        <fullName evidence="5">Meiotic nuclear division protein 1</fullName>
    </recommendedName>
</protein>
<dbReference type="GO" id="GO:0007131">
    <property type="term" value="P:reciprocal meiotic recombination"/>
    <property type="evidence" value="ECO:0007669"/>
    <property type="project" value="InterPro"/>
</dbReference>
<evidence type="ECO:0000256" key="4">
    <source>
        <dbReference type="ARBA" id="ARBA00023242"/>
    </source>
</evidence>
<dbReference type="RefSeq" id="XP_043014984.1">
    <property type="nucleotide sequence ID" value="XM_043146282.1"/>
</dbReference>
<evidence type="ECO:0000256" key="5">
    <source>
        <dbReference type="PIRNR" id="PIRNR026991"/>
    </source>
</evidence>
<dbReference type="KEGG" id="more:E1B28_000458"/>
<evidence type="ECO:0000256" key="3">
    <source>
        <dbReference type="ARBA" id="ARBA00023054"/>
    </source>
</evidence>
<evidence type="ECO:0000256" key="2">
    <source>
        <dbReference type="ARBA" id="ARBA00005981"/>
    </source>
</evidence>
<evidence type="ECO:0000313" key="9">
    <source>
        <dbReference type="EMBL" id="KAG7098514.1"/>
    </source>
</evidence>
<comment type="similarity">
    <text evidence="2 5">Belongs to the MND1 family.</text>
</comment>
<gene>
    <name evidence="9" type="ORF">E1B28_000458</name>
</gene>
<comment type="subcellular location">
    <subcellularLocation>
        <location evidence="1 5">Nucleus</location>
    </subcellularLocation>
</comment>
<dbReference type="Pfam" id="PF03962">
    <property type="entry name" value="Mnd1"/>
    <property type="match status" value="1"/>
</dbReference>
<comment type="function">
    <text evidence="5">Required for proper homologous chromosome pairing and efficient cross-over and intragenic recombination during meiosis.</text>
</comment>
<sequence>MVSAKGLSVEEKRTKLLELFHETKDFYQLKELEKLAPKMKGIVSQSVKEILQSLVDDGLVQADKIGSSNCTLLEFSIPARHDGPRPFEIQNRLNAAKEAKAANEAQLQEITDAIEKEKSLRQETDERRAALDKLTTLKKEVCKLDEELSAYGACDPVKLEETRRGIILAKEAALRWTDNFGVLLSYFTRQNGAPAEDIRKYLGVEDEYEDIY</sequence>
<dbReference type="AlphaFoldDB" id="A0A9P7V1C5"/>
<evidence type="ECO:0000313" key="10">
    <source>
        <dbReference type="Proteomes" id="UP001049176"/>
    </source>
</evidence>
<feature type="domain" description="Mnd1 HTH" evidence="7">
    <location>
        <begin position="16"/>
        <end position="70"/>
    </location>
</feature>
<keyword evidence="10" id="KW-1185">Reference proteome</keyword>
<dbReference type="GO" id="GO:0005634">
    <property type="term" value="C:nucleus"/>
    <property type="evidence" value="ECO:0007669"/>
    <property type="project" value="UniProtKB-SubCell"/>
</dbReference>
<dbReference type="PIRSF" id="PIRSF026991">
    <property type="entry name" value="Mnd1"/>
    <property type="match status" value="1"/>
</dbReference>
<feature type="coiled-coil region" evidence="6">
    <location>
        <begin position="93"/>
        <end position="140"/>
    </location>
</feature>
<dbReference type="InterPro" id="IPR040453">
    <property type="entry name" value="Mnd1_HTH"/>
</dbReference>
<organism evidence="9 10">
    <name type="scientific">Marasmius oreades</name>
    <name type="common">fairy-ring Marasmius</name>
    <dbReference type="NCBI Taxonomy" id="181124"/>
    <lineage>
        <taxon>Eukaryota</taxon>
        <taxon>Fungi</taxon>
        <taxon>Dikarya</taxon>
        <taxon>Basidiomycota</taxon>
        <taxon>Agaricomycotina</taxon>
        <taxon>Agaricomycetes</taxon>
        <taxon>Agaricomycetidae</taxon>
        <taxon>Agaricales</taxon>
        <taxon>Marasmiineae</taxon>
        <taxon>Marasmiaceae</taxon>
        <taxon>Marasmius</taxon>
    </lineage>
</organism>
<dbReference type="OrthoDB" id="273345at2759"/>
<reference evidence="9" key="1">
    <citation type="journal article" date="2021" name="Genome Biol. Evol.">
        <title>The assembled and annotated genome of the fairy-ring fungus Marasmius oreades.</title>
        <authorList>
            <person name="Hiltunen M."/>
            <person name="Ament-Velasquez S.L."/>
            <person name="Johannesson H."/>
        </authorList>
    </citation>
    <scope>NUCLEOTIDE SEQUENCE</scope>
    <source>
        <strain evidence="9">03SP1</strain>
    </source>
</reference>